<feature type="region of interest" description="Disordered" evidence="1">
    <location>
        <begin position="33"/>
        <end position="60"/>
    </location>
</feature>
<evidence type="ECO:0000313" key="4">
    <source>
        <dbReference type="Proteomes" id="UP000176803"/>
    </source>
</evidence>
<accession>A0A1F7I3A9</accession>
<feature type="compositionally biased region" description="Polar residues" evidence="1">
    <location>
        <begin position="36"/>
        <end position="45"/>
    </location>
</feature>
<keyword evidence="2" id="KW-0812">Transmembrane</keyword>
<feature type="transmembrane region" description="Helical" evidence="2">
    <location>
        <begin position="6"/>
        <end position="25"/>
    </location>
</feature>
<evidence type="ECO:0000313" key="3">
    <source>
        <dbReference type="EMBL" id="OGK37870.1"/>
    </source>
</evidence>
<sequence>MKKTTIIIVILIIIAFILFLLIYFLSRRSLPEKRQPNATPTTEPINYNAPPPGTAEKQEQFQKTEYPDAFLANITPYQNNFFSITSDFTSTPTEHFYFTIRFLSSDKVAAQQSVLQWIKGQGLTDQQIQSLDLRYE</sequence>
<comment type="caution">
    <text evidence="3">The sequence shown here is derived from an EMBL/GenBank/DDBJ whole genome shotgun (WGS) entry which is preliminary data.</text>
</comment>
<evidence type="ECO:0000256" key="2">
    <source>
        <dbReference type="SAM" id="Phobius"/>
    </source>
</evidence>
<protein>
    <submittedName>
        <fullName evidence="3">Uncharacterized protein</fullName>
    </submittedName>
</protein>
<organism evidence="3 4">
    <name type="scientific">Candidatus Roizmanbacteria bacterium RIFCSPHIGHO2_12_FULL_41_11</name>
    <dbReference type="NCBI Taxonomy" id="1802052"/>
    <lineage>
        <taxon>Bacteria</taxon>
        <taxon>Candidatus Roizmaniibacteriota</taxon>
    </lineage>
</organism>
<dbReference type="Proteomes" id="UP000176803">
    <property type="component" value="Unassembled WGS sequence"/>
</dbReference>
<name>A0A1F7I3A9_9BACT</name>
<dbReference type="EMBL" id="MGAC01000028">
    <property type="protein sequence ID" value="OGK37870.1"/>
    <property type="molecule type" value="Genomic_DNA"/>
</dbReference>
<keyword evidence="2" id="KW-1133">Transmembrane helix</keyword>
<reference evidence="3 4" key="1">
    <citation type="journal article" date="2016" name="Nat. Commun.">
        <title>Thousands of microbial genomes shed light on interconnected biogeochemical processes in an aquifer system.</title>
        <authorList>
            <person name="Anantharaman K."/>
            <person name="Brown C.T."/>
            <person name="Hug L.A."/>
            <person name="Sharon I."/>
            <person name="Castelle C.J."/>
            <person name="Probst A.J."/>
            <person name="Thomas B.C."/>
            <person name="Singh A."/>
            <person name="Wilkins M.J."/>
            <person name="Karaoz U."/>
            <person name="Brodie E.L."/>
            <person name="Williams K.H."/>
            <person name="Hubbard S.S."/>
            <person name="Banfield J.F."/>
        </authorList>
    </citation>
    <scope>NUCLEOTIDE SEQUENCE [LARGE SCALE GENOMIC DNA]</scope>
</reference>
<proteinExistence type="predicted"/>
<evidence type="ECO:0000256" key="1">
    <source>
        <dbReference type="SAM" id="MobiDB-lite"/>
    </source>
</evidence>
<gene>
    <name evidence="3" type="ORF">A3F03_01475</name>
</gene>
<dbReference type="AlphaFoldDB" id="A0A1F7I3A9"/>
<keyword evidence="2" id="KW-0472">Membrane</keyword>